<feature type="region of interest" description="Disordered" evidence="1">
    <location>
        <begin position="645"/>
        <end position="666"/>
    </location>
</feature>
<proteinExistence type="predicted"/>
<evidence type="ECO:0000313" key="4">
    <source>
        <dbReference type="Proteomes" id="UP001144396"/>
    </source>
</evidence>
<accession>A0A9W6CSB0</accession>
<dbReference type="Gene3D" id="2.60.40.10">
    <property type="entry name" value="Immunoglobulins"/>
    <property type="match status" value="1"/>
</dbReference>
<dbReference type="Proteomes" id="UP001144396">
    <property type="component" value="Unassembled WGS sequence"/>
</dbReference>
<feature type="compositionally biased region" description="Acidic residues" evidence="1">
    <location>
        <begin position="646"/>
        <end position="656"/>
    </location>
</feature>
<dbReference type="InterPro" id="IPR006311">
    <property type="entry name" value="TAT_signal"/>
</dbReference>
<dbReference type="GO" id="GO:0005975">
    <property type="term" value="P:carbohydrate metabolic process"/>
    <property type="evidence" value="ECO:0007669"/>
    <property type="project" value="UniProtKB-ARBA"/>
</dbReference>
<evidence type="ECO:0000259" key="2">
    <source>
        <dbReference type="Pfam" id="PF24514"/>
    </source>
</evidence>
<dbReference type="InterPro" id="IPR013783">
    <property type="entry name" value="Ig-like_fold"/>
</dbReference>
<name>A0A9W6CSB0_9MICO</name>
<dbReference type="EMBL" id="BSDP01000001">
    <property type="protein sequence ID" value="GLI28046.1"/>
    <property type="molecule type" value="Genomic_DNA"/>
</dbReference>
<protein>
    <recommendedName>
        <fullName evidence="2">SpaA-like prealbumin fold domain-containing protein</fullName>
    </recommendedName>
</protein>
<dbReference type="InterPro" id="IPR055371">
    <property type="entry name" value="SpaA_PFL_dom_4"/>
</dbReference>
<dbReference type="Pfam" id="PF24514">
    <property type="entry name" value="SpaA_4"/>
    <property type="match status" value="2"/>
</dbReference>
<sequence length="687" mass="71552">MPTSEIAQRHLPPGARRRRGLRRLTAVGAGLALVGTAFVAGPAFAAHGLVSLAGSNFEIDEDANLVADHADPSFDWEDVTEIRQPDEPTGANDDSFGQGSKEDTAVPTVVDGSIPPNKSDLLTFGGFLEETPAGDFLHLYWHRVQEPSGTTNMDFEFNQSEETSANGVTPVRTEADLLLQYDLAQGGTNPELFLARWLTDSDFNGTPVSKDDCVSSNKLPCWGLREDLTAAGDATGSINTTAIAAGDSDGLGPISPRTFGEATVDFSAIVGNAQCVSFGSAYLKSRSSDSFTAALKDFIAPTDIGLTNCAKVIVRKVTDPTGDTTDFDFTTAFATLNDGTNPTFSLADGESVTYDNVFFGNGLTVTESGPPSGWDLVDIDCSASTNITPVENELAGTATFDLTNANQIVDCTFTNQARGTIVVEKVTTDGSGAFDFTSNTLPDASFTLTTTGSGDGGKDSNTYAGLTPGTYDVDETVPANWNLTSATCDDSSDPSSIGLSAGETVTCTFVNELERGSIKIVKTRKHAADGSGDHAHEGVTFDITGGGLSEPISVQTDANGVACVTGLVVSAVAGNYTVTETIPNGYVLDPTTPQAQTAAVGEATATDCADTSAGAVKTFKNIPLTNLTVSVDSQVDGGTFSSIECDATEEDPDSDPDIPLSAMQDDPSVTINDLEPGTYTCVVVIDP</sequence>
<organism evidence="3 4">
    <name type="scientific">Agromyces rhizosphaerae</name>
    <dbReference type="NCBI Taxonomy" id="88374"/>
    <lineage>
        <taxon>Bacteria</taxon>
        <taxon>Bacillati</taxon>
        <taxon>Actinomycetota</taxon>
        <taxon>Actinomycetes</taxon>
        <taxon>Micrococcales</taxon>
        <taxon>Microbacteriaceae</taxon>
        <taxon>Agromyces</taxon>
    </lineage>
</organism>
<comment type="caution">
    <text evidence="3">The sequence shown here is derived from an EMBL/GenBank/DDBJ whole genome shotgun (WGS) entry which is preliminary data.</text>
</comment>
<keyword evidence="4" id="KW-1185">Reference proteome</keyword>
<evidence type="ECO:0000313" key="3">
    <source>
        <dbReference type="EMBL" id="GLI28046.1"/>
    </source>
</evidence>
<feature type="domain" description="SpaA-like prealbumin fold" evidence="2">
    <location>
        <begin position="421"/>
        <end position="512"/>
    </location>
</feature>
<feature type="region of interest" description="Disordered" evidence="1">
    <location>
        <begin position="84"/>
        <end position="112"/>
    </location>
</feature>
<gene>
    <name evidence="3" type="ORF">ARHIZOSPH14_22880</name>
</gene>
<dbReference type="PROSITE" id="PS51318">
    <property type="entry name" value="TAT"/>
    <property type="match status" value="1"/>
</dbReference>
<dbReference type="AlphaFoldDB" id="A0A9W6CSB0"/>
<dbReference type="RefSeq" id="WP_281885079.1">
    <property type="nucleotide sequence ID" value="NZ_BSDP01000001.1"/>
</dbReference>
<reference evidence="3" key="1">
    <citation type="submission" date="2022-12" db="EMBL/GenBank/DDBJ databases">
        <title>Reference genome sequencing for broad-spectrum identification of bacterial and archaeal isolates by mass spectrometry.</title>
        <authorList>
            <person name="Sekiguchi Y."/>
            <person name="Tourlousse D.M."/>
        </authorList>
    </citation>
    <scope>NUCLEOTIDE SEQUENCE</scope>
    <source>
        <strain evidence="3">14</strain>
    </source>
</reference>
<evidence type="ECO:0000256" key="1">
    <source>
        <dbReference type="SAM" id="MobiDB-lite"/>
    </source>
</evidence>
<feature type="domain" description="SpaA-like prealbumin fold" evidence="2">
    <location>
        <begin position="312"/>
        <end position="416"/>
    </location>
</feature>